<organism evidence="4 5">
    <name type="scientific">Nonomuraea longicatena</name>
    <dbReference type="NCBI Taxonomy" id="83682"/>
    <lineage>
        <taxon>Bacteria</taxon>
        <taxon>Bacillati</taxon>
        <taxon>Actinomycetota</taxon>
        <taxon>Actinomycetes</taxon>
        <taxon>Streptosporangiales</taxon>
        <taxon>Streptosporangiaceae</taxon>
        <taxon>Nonomuraea</taxon>
    </lineage>
</organism>
<evidence type="ECO:0000313" key="5">
    <source>
        <dbReference type="Proteomes" id="UP001501578"/>
    </source>
</evidence>
<reference evidence="5" key="1">
    <citation type="journal article" date="2019" name="Int. J. Syst. Evol. Microbiol.">
        <title>The Global Catalogue of Microorganisms (GCM) 10K type strain sequencing project: providing services to taxonomists for standard genome sequencing and annotation.</title>
        <authorList>
            <consortium name="The Broad Institute Genomics Platform"/>
            <consortium name="The Broad Institute Genome Sequencing Center for Infectious Disease"/>
            <person name="Wu L."/>
            <person name="Ma J."/>
        </authorList>
    </citation>
    <scope>NUCLEOTIDE SEQUENCE [LARGE SCALE GENOMIC DNA]</scope>
    <source>
        <strain evidence="5">JCM 11136</strain>
    </source>
</reference>
<gene>
    <name evidence="4" type="ORF">GCM10009560_18620</name>
</gene>
<comment type="caution">
    <text evidence="4">The sequence shown here is derived from an EMBL/GenBank/DDBJ whole genome shotgun (WGS) entry which is preliminary data.</text>
</comment>
<keyword evidence="5" id="KW-1185">Reference proteome</keyword>
<accession>A0ABP3ZEA1</accession>
<dbReference type="InterPro" id="IPR000424">
    <property type="entry name" value="Primosome_PriB/ssb"/>
</dbReference>
<name>A0ABP3ZEA1_9ACTN</name>
<feature type="region of interest" description="Disordered" evidence="3">
    <location>
        <begin position="171"/>
        <end position="315"/>
    </location>
</feature>
<evidence type="ECO:0000256" key="1">
    <source>
        <dbReference type="ARBA" id="ARBA00023125"/>
    </source>
</evidence>
<dbReference type="SUPFAM" id="SSF50249">
    <property type="entry name" value="Nucleic acid-binding proteins"/>
    <property type="match status" value="1"/>
</dbReference>
<dbReference type="Proteomes" id="UP001501578">
    <property type="component" value="Unassembled WGS sequence"/>
</dbReference>
<evidence type="ECO:0008006" key="6">
    <source>
        <dbReference type="Google" id="ProtNLM"/>
    </source>
</evidence>
<dbReference type="PROSITE" id="PS50935">
    <property type="entry name" value="SSB"/>
    <property type="match status" value="1"/>
</dbReference>
<evidence type="ECO:0000256" key="3">
    <source>
        <dbReference type="SAM" id="MobiDB-lite"/>
    </source>
</evidence>
<dbReference type="EMBL" id="BAAAHQ010000007">
    <property type="protein sequence ID" value="GAA0920384.1"/>
    <property type="molecule type" value="Genomic_DNA"/>
</dbReference>
<proteinExistence type="predicted"/>
<protein>
    <recommendedName>
        <fullName evidence="6">Single-stranded DNA-binding protein</fullName>
    </recommendedName>
</protein>
<dbReference type="Pfam" id="PF00436">
    <property type="entry name" value="SSB"/>
    <property type="match status" value="1"/>
</dbReference>
<keyword evidence="1 2" id="KW-0238">DNA-binding</keyword>
<evidence type="ECO:0000256" key="2">
    <source>
        <dbReference type="PROSITE-ProRule" id="PRU00252"/>
    </source>
</evidence>
<evidence type="ECO:0000313" key="4">
    <source>
        <dbReference type="EMBL" id="GAA0920384.1"/>
    </source>
</evidence>
<dbReference type="RefSeq" id="WP_425563947.1">
    <property type="nucleotide sequence ID" value="NZ_BAAAHQ010000007.1"/>
</dbReference>
<dbReference type="Gene3D" id="2.40.50.140">
    <property type="entry name" value="Nucleic acid-binding proteins"/>
    <property type="match status" value="1"/>
</dbReference>
<sequence length="315" mass="32659">MDRNEVFLVGKLSGRPEHKVMPSGDTLTSWRLVTRRRDPRPGAVVDTIRCVTFDSGLAARLESLNPGDRLSVAGSIRCRIFGPADTKVWRVEVEAHTLIPLSEPAVLTSPPPASPDLPEAPISDLTQAVPDTFLRTADTSAGSGEAKGGEGVAGASRNKGVSWIVAHSPGAATPVAPAQPDHPDDGHSQPRHPQPGEDEQKAPALERPPPEGRRESGPAPAPSENTGSAPISAAHPEPSTGTASAQDPLKGPQPGRSYALADRSSPGAEARPRVPPPRSPYSAIAEPGVADSPSSMPTGLEDETSASRLLGSVGP</sequence>
<feature type="compositionally biased region" description="Basic and acidic residues" evidence="3">
    <location>
        <begin position="181"/>
        <end position="201"/>
    </location>
</feature>
<dbReference type="CDD" id="cd04496">
    <property type="entry name" value="SSB_OBF"/>
    <property type="match status" value="1"/>
</dbReference>
<dbReference type="InterPro" id="IPR012340">
    <property type="entry name" value="NA-bd_OB-fold"/>
</dbReference>